<reference evidence="1" key="1">
    <citation type="submission" date="2021-01" db="EMBL/GenBank/DDBJ databases">
        <authorList>
            <person name="Corre E."/>
            <person name="Pelletier E."/>
            <person name="Niang G."/>
            <person name="Scheremetjew M."/>
            <person name="Finn R."/>
            <person name="Kale V."/>
            <person name="Holt S."/>
            <person name="Cochrane G."/>
            <person name="Meng A."/>
            <person name="Brown T."/>
            <person name="Cohen L."/>
        </authorList>
    </citation>
    <scope>NUCLEOTIDE SEQUENCE</scope>
    <source>
        <strain evidence="1">10249 10 AB</strain>
    </source>
</reference>
<protein>
    <submittedName>
        <fullName evidence="1">Uncharacterized protein</fullName>
    </submittedName>
</protein>
<accession>A0A7S4EM71</accession>
<dbReference type="AlphaFoldDB" id="A0A7S4EM71"/>
<evidence type="ECO:0000313" key="1">
    <source>
        <dbReference type="EMBL" id="CAE0722810.1"/>
    </source>
</evidence>
<dbReference type="EMBL" id="HBIX01022244">
    <property type="protein sequence ID" value="CAE0722810.1"/>
    <property type="molecule type" value="Transcribed_RNA"/>
</dbReference>
<organism evidence="1">
    <name type="scientific">Pseudo-nitzschia australis</name>
    <dbReference type="NCBI Taxonomy" id="44445"/>
    <lineage>
        <taxon>Eukaryota</taxon>
        <taxon>Sar</taxon>
        <taxon>Stramenopiles</taxon>
        <taxon>Ochrophyta</taxon>
        <taxon>Bacillariophyta</taxon>
        <taxon>Bacillariophyceae</taxon>
        <taxon>Bacillariophycidae</taxon>
        <taxon>Bacillariales</taxon>
        <taxon>Bacillariaceae</taxon>
        <taxon>Pseudo-nitzschia</taxon>
    </lineage>
</organism>
<sequence length="109" mass="12407">MLRWDYSKCTVQLSMQGYVQQTLLEFMHAAPSKPHYAPSRYTAPQFGSRVQYAKIDETAPLADEQINFIQHVVGKLLYYARAVDNTMAHALNGISLNTAKGTEKPQWMQ</sequence>
<gene>
    <name evidence="1" type="ORF">PAUS00366_LOCUS15566</name>
</gene>
<name>A0A7S4EM71_9STRA</name>
<proteinExistence type="predicted"/>